<evidence type="ECO:0000256" key="2">
    <source>
        <dbReference type="SAM" id="SignalP"/>
    </source>
</evidence>
<dbReference type="InterPro" id="IPR050682">
    <property type="entry name" value="ModA/WtpA"/>
</dbReference>
<dbReference type="Pfam" id="PF13531">
    <property type="entry name" value="SBP_bac_11"/>
    <property type="match status" value="1"/>
</dbReference>
<keyword evidence="4" id="KW-1185">Reference proteome</keyword>
<dbReference type="SUPFAM" id="SSF53850">
    <property type="entry name" value="Periplasmic binding protein-like II"/>
    <property type="match status" value="1"/>
</dbReference>
<dbReference type="RefSeq" id="WP_254439624.1">
    <property type="nucleotide sequence ID" value="NZ_CABPSI010000004.1"/>
</dbReference>
<feature type="chain" id="PRO_5022769638" evidence="2">
    <location>
        <begin position="33"/>
        <end position="320"/>
    </location>
</feature>
<name>A0A5E4X7S7_9BURK</name>
<comment type="similarity">
    <text evidence="1">Belongs to the bacterial solute-binding protein 1 family. WtpA subfamily.</text>
</comment>
<evidence type="ECO:0000313" key="4">
    <source>
        <dbReference type="Proteomes" id="UP000333828"/>
    </source>
</evidence>
<proteinExistence type="inferred from homology"/>
<dbReference type="GO" id="GO:0030973">
    <property type="term" value="F:molybdate ion binding"/>
    <property type="evidence" value="ECO:0007669"/>
    <property type="project" value="TreeGrafter"/>
</dbReference>
<dbReference type="AlphaFoldDB" id="A0A5E4X7S7"/>
<dbReference type="Gene3D" id="3.40.190.10">
    <property type="entry name" value="Periplasmic binding protein-like II"/>
    <property type="match status" value="3"/>
</dbReference>
<sequence>MKKKWFSARVVATMKHTLCLTAALLAVAQAKADETFRVAYAGSMGVVMDKALGPAFAQREHVAYQGQGEGAYGLARLLASGRSTADVFVSITPGPMAILKDAGLIDEAVPVASTRMVIAYNPKGRFGEALRLAGSDAVHPAWWKVLQTPGLRFGRTDPATDPQGQNIVFTMMLAQKYYDQPGLAQSVLGDIRNPQQVFGEGGLLTRLEAGQVDAASGYESATRSAKLPYIALPDEINLSNPAFAKAWYDTVDFSLPGADGKTKTVRPQPLVFYAAKLKNSPHPEAADRFITFMTSTQGQQLFDANGYGKPKGDALYPLHN</sequence>
<reference evidence="3 4" key="1">
    <citation type="submission" date="2019-08" db="EMBL/GenBank/DDBJ databases">
        <authorList>
            <person name="Peeters C."/>
        </authorList>
    </citation>
    <scope>NUCLEOTIDE SEQUENCE [LARGE SCALE GENOMIC DNA]</scope>
    <source>
        <strain evidence="3 4">LMG 31115</strain>
    </source>
</reference>
<dbReference type="PANTHER" id="PTHR30632">
    <property type="entry name" value="MOLYBDATE-BINDING PERIPLASMIC PROTEIN"/>
    <property type="match status" value="1"/>
</dbReference>
<evidence type="ECO:0000256" key="1">
    <source>
        <dbReference type="ARBA" id="ARBA00009438"/>
    </source>
</evidence>
<feature type="signal peptide" evidence="2">
    <location>
        <begin position="1"/>
        <end position="32"/>
    </location>
</feature>
<evidence type="ECO:0000313" key="3">
    <source>
        <dbReference type="EMBL" id="VVE32387.1"/>
    </source>
</evidence>
<dbReference type="Proteomes" id="UP000333828">
    <property type="component" value="Unassembled WGS sequence"/>
</dbReference>
<dbReference type="CDD" id="cd13540">
    <property type="entry name" value="PBP2_ModA_WtpA"/>
    <property type="match status" value="1"/>
</dbReference>
<keyword evidence="2" id="KW-0732">Signal</keyword>
<organism evidence="3 4">
    <name type="scientific">Pandoraea iniqua</name>
    <dbReference type="NCBI Taxonomy" id="2508288"/>
    <lineage>
        <taxon>Bacteria</taxon>
        <taxon>Pseudomonadati</taxon>
        <taxon>Pseudomonadota</taxon>
        <taxon>Betaproteobacteria</taxon>
        <taxon>Burkholderiales</taxon>
        <taxon>Burkholderiaceae</taxon>
        <taxon>Pandoraea</taxon>
    </lineage>
</organism>
<protein>
    <submittedName>
        <fullName evidence="3">ABC transporter substrate-binding protein</fullName>
    </submittedName>
</protein>
<accession>A0A5E4X7S7</accession>
<dbReference type="GO" id="GO:0015689">
    <property type="term" value="P:molybdate ion transport"/>
    <property type="evidence" value="ECO:0007669"/>
    <property type="project" value="TreeGrafter"/>
</dbReference>
<dbReference type="EMBL" id="CABPSI010000004">
    <property type="protein sequence ID" value="VVE32387.1"/>
    <property type="molecule type" value="Genomic_DNA"/>
</dbReference>
<dbReference type="PANTHER" id="PTHR30632:SF16">
    <property type="entry name" value="MOLYBDATE_TUNGSTATE-BINDING PROTEIN WTPA"/>
    <property type="match status" value="1"/>
</dbReference>
<gene>
    <name evidence="3" type="ORF">PIN31115_03702</name>
</gene>